<keyword evidence="1" id="KW-0472">Membrane</keyword>
<keyword evidence="1" id="KW-1133">Transmembrane helix</keyword>
<protein>
    <recommendedName>
        <fullName evidence="6">DUF1761 domain-containing protein</fullName>
    </recommendedName>
</protein>
<dbReference type="InterPro" id="IPR013879">
    <property type="entry name" value="DUF1761"/>
</dbReference>
<gene>
    <name evidence="2" type="ORF">PhaeoP66_03693</name>
    <name evidence="3" type="ORF">PhaeoP88_03641</name>
</gene>
<dbReference type="Proteomes" id="UP000236536">
    <property type="component" value="Chromosome"/>
</dbReference>
<reference evidence="2 5" key="3">
    <citation type="journal article" date="2017" name="Int. J. Syst. Evol. Microbiol.">
        <title>Adaptation of Surface-Associated Bacteria to the Open Ocean: A Genomically Distinct Subpopulation of Phaeobacter gallaeciensis Colonizes Pacific Mesozooplankton.</title>
        <authorList>
            <person name="Freese H.M."/>
            <person name="Methner A."/>
            <person name="Overmann J."/>
        </authorList>
    </citation>
    <scope>NUCLEOTIDE SEQUENCE [LARGE SCALE GENOMIC DNA]</scope>
    <source>
        <strain evidence="2 5">P66</strain>
    </source>
</reference>
<proteinExistence type="predicted"/>
<evidence type="ECO:0000313" key="3">
    <source>
        <dbReference type="EMBL" id="AUR00958.1"/>
    </source>
</evidence>
<sequence length="131" mass="13605">MEILNVIAAAIAGFVLGAVWYGLLAEPWMQAAKVPRDENGKPAGGQTPAVFIATFGLQIVVAGMMRHVFALSGIDTVGGGLVSGLGVGLFFITPWIMINNLYGVRPLRLSVIDGGYATLACGAIGVVLTLF</sequence>
<keyword evidence="1" id="KW-0812">Transmembrane</keyword>
<dbReference type="AlphaFoldDB" id="A0A135IE89"/>
<evidence type="ECO:0000313" key="2">
    <source>
        <dbReference type="EMBL" id="AUQ96424.1"/>
    </source>
</evidence>
<keyword evidence="5" id="KW-1185">Reference proteome</keyword>
<dbReference type="EMBL" id="CP010725">
    <property type="protein sequence ID" value="AUR00958.1"/>
    <property type="molecule type" value="Genomic_DNA"/>
</dbReference>
<dbReference type="Pfam" id="PF08570">
    <property type="entry name" value="DUF1761"/>
    <property type="match status" value="1"/>
</dbReference>
<feature type="transmembrane region" description="Helical" evidence="1">
    <location>
        <begin position="45"/>
        <end position="65"/>
    </location>
</feature>
<accession>A0A135IE89</accession>
<feature type="transmembrane region" description="Helical" evidence="1">
    <location>
        <begin position="110"/>
        <end position="130"/>
    </location>
</feature>
<reference evidence="4 5" key="2">
    <citation type="journal article" date="2017" name="Genome Biol. Evol.">
        <title>Trajectories and Drivers of Genome Evolution in Surface-Associated Marine Phaeobacter.</title>
        <authorList>
            <person name="Freese H.M."/>
            <person name="Sikorski J."/>
            <person name="Bunk B."/>
            <person name="Scheuner C."/>
            <person name="Meier-Kolthoff J.P."/>
            <person name="Sproer C."/>
            <person name="Gram L."/>
            <person name="Overmann J."/>
        </authorList>
    </citation>
    <scope>NUCLEOTIDE SEQUENCE [LARGE SCALE GENOMIC DNA]</scope>
    <source>
        <strain evidence="2 5">P66</strain>
        <strain evidence="3 4">P88</strain>
    </source>
</reference>
<feature type="transmembrane region" description="Helical" evidence="1">
    <location>
        <begin position="6"/>
        <end position="24"/>
    </location>
</feature>
<evidence type="ECO:0000313" key="4">
    <source>
        <dbReference type="Proteomes" id="UP000236447"/>
    </source>
</evidence>
<dbReference type="RefSeq" id="WP_014876429.1">
    <property type="nucleotide sequence ID" value="NZ_CBCSDS010000003.1"/>
</dbReference>
<reference evidence="3 4" key="1">
    <citation type="journal article" date="2017" name="Front. Microbiol.">
        <title>Phaeobacter piscinae sp. nov., a species of the Roseobacter group and potential aquaculture probiont.</title>
        <authorList>
            <person name="Sonnenschein E.C."/>
            <person name="Phippen C.B.W."/>
            <person name="Nielsen K.F."/>
            <person name="Mateiu R.V."/>
            <person name="Melchiorsen J."/>
            <person name="Gram L."/>
            <person name="Overmann J."/>
            <person name="Freese H.M."/>
        </authorList>
    </citation>
    <scope>NUCLEOTIDE SEQUENCE [LARGE SCALE GENOMIC DNA]</scope>
    <source>
        <strain evidence="3 4">P88</strain>
    </source>
</reference>
<dbReference type="Proteomes" id="UP000236447">
    <property type="component" value="Chromosome"/>
</dbReference>
<evidence type="ECO:0000256" key="1">
    <source>
        <dbReference type="SAM" id="Phobius"/>
    </source>
</evidence>
<name>A0A135IE89_9RHOB</name>
<organism evidence="3 4">
    <name type="scientific">Phaeobacter inhibens</name>
    <dbReference type="NCBI Taxonomy" id="221822"/>
    <lineage>
        <taxon>Bacteria</taxon>
        <taxon>Pseudomonadati</taxon>
        <taxon>Pseudomonadota</taxon>
        <taxon>Alphaproteobacteria</taxon>
        <taxon>Rhodobacterales</taxon>
        <taxon>Roseobacteraceae</taxon>
        <taxon>Phaeobacter</taxon>
    </lineage>
</organism>
<evidence type="ECO:0008006" key="6">
    <source>
        <dbReference type="Google" id="ProtNLM"/>
    </source>
</evidence>
<evidence type="ECO:0000313" key="5">
    <source>
        <dbReference type="Proteomes" id="UP000236536"/>
    </source>
</evidence>
<feature type="transmembrane region" description="Helical" evidence="1">
    <location>
        <begin position="77"/>
        <end position="98"/>
    </location>
</feature>
<dbReference type="EMBL" id="CP010705">
    <property type="protein sequence ID" value="AUQ96424.1"/>
    <property type="molecule type" value="Genomic_DNA"/>
</dbReference>